<keyword evidence="4 13" id="KW-0813">Transport</keyword>
<comment type="subunit">
    <text evidence="13">Interacts with the Sec translocase complex via SecD. Specifically interacts with transmembrane segments of nascent integral membrane proteins during membrane integration.</text>
</comment>
<feature type="transmembrane region" description="Helical" evidence="13">
    <location>
        <begin position="451"/>
        <end position="472"/>
    </location>
</feature>
<evidence type="ECO:0000256" key="6">
    <source>
        <dbReference type="ARBA" id="ARBA00022692"/>
    </source>
</evidence>
<proteinExistence type="inferred from homology"/>
<evidence type="ECO:0000256" key="13">
    <source>
        <dbReference type="HAMAP-Rule" id="MF_01810"/>
    </source>
</evidence>
<dbReference type="Pfam" id="PF14849">
    <property type="entry name" value="YidC_periplas"/>
    <property type="match status" value="1"/>
</dbReference>
<dbReference type="InterPro" id="IPR038221">
    <property type="entry name" value="YidC_periplasmic_sf"/>
</dbReference>
<accession>A0ABW3FG74</accession>
<keyword evidence="18" id="KW-1185">Reference proteome</keyword>
<keyword evidence="5 13" id="KW-1003">Cell membrane</keyword>
<dbReference type="InterPro" id="IPR028055">
    <property type="entry name" value="YidC/Oxa/ALB_C"/>
</dbReference>
<dbReference type="InterPro" id="IPR028053">
    <property type="entry name" value="Membr_insert_YidC_N"/>
</dbReference>
<feature type="domain" description="Membrane insertase YidC/Oxa/ALB C-terminal" evidence="15">
    <location>
        <begin position="382"/>
        <end position="578"/>
    </location>
</feature>
<evidence type="ECO:0000256" key="1">
    <source>
        <dbReference type="ARBA" id="ARBA00004429"/>
    </source>
</evidence>
<gene>
    <name evidence="13 17" type="primary">yidC</name>
    <name evidence="17" type="ORF">ACFQ14_10795</name>
</gene>
<keyword evidence="7 13" id="KW-0653">Protein transport</keyword>
<dbReference type="InterPro" id="IPR047196">
    <property type="entry name" value="YidC_ALB_C"/>
</dbReference>
<feature type="domain" description="Membrane insertase YidC N-terminal" evidence="16">
    <location>
        <begin position="93"/>
        <end position="370"/>
    </location>
</feature>
<keyword evidence="8 13" id="KW-1133">Transmembrane helix</keyword>
<feature type="compositionally biased region" description="Polar residues" evidence="14">
    <location>
        <begin position="41"/>
        <end position="50"/>
    </location>
</feature>
<evidence type="ECO:0000259" key="15">
    <source>
        <dbReference type="Pfam" id="PF02096"/>
    </source>
</evidence>
<keyword evidence="9 13" id="KW-0472">Membrane</keyword>
<dbReference type="CDD" id="cd19961">
    <property type="entry name" value="EcYidC-like_peri"/>
    <property type="match status" value="1"/>
</dbReference>
<dbReference type="RefSeq" id="WP_377212739.1">
    <property type="nucleotide sequence ID" value="NZ_JBHTJV010000009.1"/>
</dbReference>
<evidence type="ECO:0000256" key="10">
    <source>
        <dbReference type="ARBA" id="ARBA00023186"/>
    </source>
</evidence>
<keyword evidence="6 13" id="KW-0812">Transmembrane</keyword>
<dbReference type="NCBIfam" id="TIGR03592">
    <property type="entry name" value="yidC_oxa1_cterm"/>
    <property type="match status" value="1"/>
</dbReference>
<comment type="similarity">
    <text evidence="2 13">Belongs to the OXA1/ALB3/YidC family. Type 1 subfamily.</text>
</comment>
<evidence type="ECO:0000313" key="17">
    <source>
        <dbReference type="EMBL" id="MFD0916894.1"/>
    </source>
</evidence>
<reference evidence="18" key="1">
    <citation type="journal article" date="2019" name="Int. J. Syst. Evol. Microbiol.">
        <title>The Global Catalogue of Microorganisms (GCM) 10K type strain sequencing project: providing services to taxonomists for standard genome sequencing and annotation.</title>
        <authorList>
            <consortium name="The Broad Institute Genomics Platform"/>
            <consortium name="The Broad Institute Genome Sequencing Center for Infectious Disease"/>
            <person name="Wu L."/>
            <person name="Ma J."/>
        </authorList>
    </citation>
    <scope>NUCLEOTIDE SEQUENCE [LARGE SCALE GENOMIC DNA]</scope>
    <source>
        <strain evidence="18">CCUG 60023</strain>
    </source>
</reference>
<comment type="function">
    <text evidence="13">Required for the insertion and/or proper folding and/or complex formation of integral membrane proteins into the membrane. Involved in integration of membrane proteins that insert both dependently and independently of the Sec translocase complex, as well as at least some lipoproteins. Aids folding of multispanning membrane proteins.</text>
</comment>
<dbReference type="Gene3D" id="2.70.98.90">
    <property type="match status" value="1"/>
</dbReference>
<name>A0ABW3FG74_9HYPH</name>
<evidence type="ECO:0000256" key="11">
    <source>
        <dbReference type="ARBA" id="ARBA00033245"/>
    </source>
</evidence>
<dbReference type="NCBIfam" id="TIGR03593">
    <property type="entry name" value="yidC_nterm"/>
    <property type="match status" value="1"/>
</dbReference>
<evidence type="ECO:0000256" key="3">
    <source>
        <dbReference type="ARBA" id="ARBA00015325"/>
    </source>
</evidence>
<evidence type="ECO:0000256" key="9">
    <source>
        <dbReference type="ARBA" id="ARBA00023136"/>
    </source>
</evidence>
<dbReference type="EMBL" id="JBHTJV010000009">
    <property type="protein sequence ID" value="MFD0916894.1"/>
    <property type="molecule type" value="Genomic_DNA"/>
</dbReference>
<feature type="transmembrane region" description="Helical" evidence="13">
    <location>
        <begin position="545"/>
        <end position="565"/>
    </location>
</feature>
<comment type="caution">
    <text evidence="17">The sequence shown here is derived from an EMBL/GenBank/DDBJ whole genome shotgun (WGS) entry which is preliminary data.</text>
</comment>
<dbReference type="PANTHER" id="PTHR12428">
    <property type="entry name" value="OXA1"/>
    <property type="match status" value="1"/>
</dbReference>
<sequence length="603" mass="66441">MDNQRNIILAAVLSLGVLFTWQALVVQPRIDRERAIAEQLAAQNPQSAQPVTPVAPADGATPGVPAAQPPASSGANAVPGASAAQAGQADVPRLALKSDKLEGSINLRGGRIDDLRLMEYRVTIDEDSEKIRLLAPSSNPNGYFAEFGFSPDPALGALPGPQTIWAQQGSGDLTPQNPVTLTTTNEQGLTFTRIIAVDNDYMFTVTDKVNNGTGAAVALKPYGRIARFGEPETAGIYVLHEGMIGAVGEEGLDEIDYDDVKEEGLIQRQPATVGWLGITDKYWATSLIPEGTFTAAYRYVVDQRPFYQTEYIGAPLTINAGGEATTTARFFAGAKKVSTIDAYAEQLNLPLFDKIIDWGWFYWLTKPLFQVMHWIYGIVGNFGVAILIVTVLIKIAFFPLANKSYASMANMKKVQPQLTAIREQYGDDKAAQQKAMMEIYKKEKINPAAGCWPVLIQIPVFFALYKVIYVTIDMRHAPFFGWINDLSAPDPTSIFNLFGLLPFDVPLFLMIGVWPLLMGITMFIQMQMNPAPPDPTQQMIFKWMPVLFTFMLATFPAGLVIYWAWNNFLSILQQGTIMKRQGAKIELWDNLKGMFAGKKKEAS</sequence>
<feature type="transmembrane region" description="Helical" evidence="13">
    <location>
        <begin position="374"/>
        <end position="401"/>
    </location>
</feature>
<feature type="transmembrane region" description="Helical" evidence="13">
    <location>
        <begin position="505"/>
        <end position="524"/>
    </location>
</feature>
<dbReference type="CDD" id="cd20070">
    <property type="entry name" value="5TM_YidC_Alb3"/>
    <property type="match status" value="1"/>
</dbReference>
<evidence type="ECO:0000256" key="2">
    <source>
        <dbReference type="ARBA" id="ARBA00010527"/>
    </source>
</evidence>
<evidence type="ECO:0000256" key="4">
    <source>
        <dbReference type="ARBA" id="ARBA00022448"/>
    </source>
</evidence>
<dbReference type="PRINTS" id="PR01900">
    <property type="entry name" value="YIDCPROTEIN"/>
</dbReference>
<evidence type="ECO:0000256" key="7">
    <source>
        <dbReference type="ARBA" id="ARBA00022927"/>
    </source>
</evidence>
<feature type="region of interest" description="Disordered" evidence="14">
    <location>
        <begin position="41"/>
        <end position="84"/>
    </location>
</feature>
<dbReference type="PRINTS" id="PR00701">
    <property type="entry name" value="60KDINNERMP"/>
</dbReference>
<evidence type="ECO:0000256" key="8">
    <source>
        <dbReference type="ARBA" id="ARBA00022989"/>
    </source>
</evidence>
<dbReference type="Pfam" id="PF02096">
    <property type="entry name" value="60KD_IMP"/>
    <property type="match status" value="1"/>
</dbReference>
<evidence type="ECO:0000256" key="5">
    <source>
        <dbReference type="ARBA" id="ARBA00022475"/>
    </source>
</evidence>
<comment type="subcellular location">
    <subcellularLocation>
        <location evidence="1">Cell inner membrane</location>
        <topology evidence="1">Multi-pass membrane protein</topology>
    </subcellularLocation>
    <subcellularLocation>
        <location evidence="13">Cell membrane</location>
        <topology evidence="13">Multi-pass membrane protein</topology>
    </subcellularLocation>
</comment>
<evidence type="ECO:0000259" key="16">
    <source>
        <dbReference type="Pfam" id="PF14849"/>
    </source>
</evidence>
<dbReference type="Proteomes" id="UP001597101">
    <property type="component" value="Unassembled WGS sequence"/>
</dbReference>
<protein>
    <recommendedName>
        <fullName evidence="3 13">Membrane protein insertase YidC</fullName>
    </recommendedName>
    <alternativeName>
        <fullName evidence="12 13">Foldase YidC</fullName>
    </alternativeName>
    <alternativeName>
        <fullName evidence="11 13">Membrane integrase YidC</fullName>
    </alternativeName>
    <alternativeName>
        <fullName evidence="13">Membrane protein YidC</fullName>
    </alternativeName>
</protein>
<organism evidence="17 18">
    <name type="scientific">Pseudahrensia aquimaris</name>
    <dbReference type="NCBI Taxonomy" id="744461"/>
    <lineage>
        <taxon>Bacteria</taxon>
        <taxon>Pseudomonadati</taxon>
        <taxon>Pseudomonadota</taxon>
        <taxon>Alphaproteobacteria</taxon>
        <taxon>Hyphomicrobiales</taxon>
        <taxon>Ahrensiaceae</taxon>
        <taxon>Pseudahrensia</taxon>
    </lineage>
</organism>
<dbReference type="InterPro" id="IPR001708">
    <property type="entry name" value="YidC/ALB3/OXA1/COX18"/>
</dbReference>
<keyword evidence="10 13" id="KW-0143">Chaperone</keyword>
<dbReference type="PANTHER" id="PTHR12428:SF65">
    <property type="entry name" value="CYTOCHROME C OXIDASE ASSEMBLY PROTEIN COX18, MITOCHONDRIAL"/>
    <property type="match status" value="1"/>
</dbReference>
<evidence type="ECO:0000256" key="12">
    <source>
        <dbReference type="ARBA" id="ARBA00033342"/>
    </source>
</evidence>
<dbReference type="HAMAP" id="MF_01810">
    <property type="entry name" value="YidC_type1"/>
    <property type="match status" value="1"/>
</dbReference>
<evidence type="ECO:0000256" key="14">
    <source>
        <dbReference type="SAM" id="MobiDB-lite"/>
    </source>
</evidence>
<dbReference type="InterPro" id="IPR019998">
    <property type="entry name" value="Membr_insert_YidC"/>
</dbReference>
<dbReference type="NCBIfam" id="NF002353">
    <property type="entry name" value="PRK01318.1-4"/>
    <property type="match status" value="1"/>
</dbReference>
<evidence type="ECO:0000313" key="18">
    <source>
        <dbReference type="Proteomes" id="UP001597101"/>
    </source>
</evidence>